<dbReference type="GO" id="GO:0000122">
    <property type="term" value="P:negative regulation of transcription by RNA polymerase II"/>
    <property type="evidence" value="ECO:0007669"/>
    <property type="project" value="UniProtKB-ARBA"/>
</dbReference>
<dbReference type="FunFam" id="3.30.160.60:FF:000019">
    <property type="entry name" value="GLI family zinc finger 3"/>
    <property type="match status" value="1"/>
</dbReference>
<evidence type="ECO:0000256" key="6">
    <source>
        <dbReference type="ARBA" id="ARBA00022833"/>
    </source>
</evidence>
<keyword evidence="6" id="KW-0862">Zinc</keyword>
<dbReference type="InterPro" id="IPR043359">
    <property type="entry name" value="GLI-like"/>
</dbReference>
<keyword evidence="5 9" id="KW-0863">Zinc-finger</keyword>
<reference evidence="12 13" key="1">
    <citation type="submission" date="2015-04" db="EMBL/GenBank/DDBJ databases">
        <authorList>
            <person name="Syromyatnikov M.Y."/>
            <person name="Popov V.N."/>
        </authorList>
    </citation>
    <scope>NUCLEOTIDE SEQUENCE [LARGE SCALE GENOMIC DNA]</scope>
</reference>
<dbReference type="Proteomes" id="UP000183832">
    <property type="component" value="Unassembled WGS sequence"/>
</dbReference>
<evidence type="ECO:0000256" key="3">
    <source>
        <dbReference type="ARBA" id="ARBA00022723"/>
    </source>
</evidence>
<dbReference type="GO" id="GO:0000981">
    <property type="term" value="F:DNA-binding transcription factor activity, RNA polymerase II-specific"/>
    <property type="evidence" value="ECO:0007669"/>
    <property type="project" value="TreeGrafter"/>
</dbReference>
<protein>
    <submittedName>
        <fullName evidence="12">CLUMA_CG002368, isoform A</fullName>
    </submittedName>
</protein>
<comment type="similarity">
    <text evidence="2">Belongs to the GLI C2H2-type zinc-finger protein family.</text>
</comment>
<dbReference type="AlphaFoldDB" id="A0A1J1HL90"/>
<dbReference type="Gene3D" id="3.30.160.60">
    <property type="entry name" value="Classic Zinc Finger"/>
    <property type="match status" value="5"/>
</dbReference>
<evidence type="ECO:0000313" key="12">
    <source>
        <dbReference type="EMBL" id="CRK88699.1"/>
    </source>
</evidence>
<accession>A0A1J1HL90</accession>
<feature type="domain" description="C2H2-type" evidence="11">
    <location>
        <begin position="464"/>
        <end position="493"/>
    </location>
</feature>
<dbReference type="FunFam" id="3.30.160.60:FF:000359">
    <property type="entry name" value="GLIS family zinc finger 2"/>
    <property type="match status" value="1"/>
</dbReference>
<comment type="subcellular location">
    <subcellularLocation>
        <location evidence="1">Nucleus</location>
    </subcellularLocation>
</comment>
<evidence type="ECO:0000259" key="11">
    <source>
        <dbReference type="PROSITE" id="PS50157"/>
    </source>
</evidence>
<evidence type="ECO:0000256" key="4">
    <source>
        <dbReference type="ARBA" id="ARBA00022737"/>
    </source>
</evidence>
<evidence type="ECO:0000313" key="13">
    <source>
        <dbReference type="Proteomes" id="UP000183832"/>
    </source>
</evidence>
<feature type="domain" description="C2H2-type" evidence="11">
    <location>
        <begin position="434"/>
        <end position="463"/>
    </location>
</feature>
<proteinExistence type="inferred from homology"/>
<dbReference type="OrthoDB" id="3214149at2759"/>
<keyword evidence="7" id="KW-0238">DNA-binding</keyword>
<evidence type="ECO:0000256" key="5">
    <source>
        <dbReference type="ARBA" id="ARBA00022771"/>
    </source>
</evidence>
<dbReference type="SUPFAM" id="SSF57667">
    <property type="entry name" value="beta-beta-alpha zinc fingers"/>
    <property type="match status" value="3"/>
</dbReference>
<dbReference type="EMBL" id="CVRI01000009">
    <property type="protein sequence ID" value="CRK88699.1"/>
    <property type="molecule type" value="Genomic_DNA"/>
</dbReference>
<dbReference type="FunFam" id="3.30.160.60:FF:000048">
    <property type="entry name" value="GLI family zinc finger 3"/>
    <property type="match status" value="1"/>
</dbReference>
<dbReference type="GO" id="GO:0005634">
    <property type="term" value="C:nucleus"/>
    <property type="evidence" value="ECO:0007669"/>
    <property type="project" value="UniProtKB-SubCell"/>
</dbReference>
<name>A0A1J1HL90_9DIPT</name>
<dbReference type="Pfam" id="PF23561">
    <property type="entry name" value="zf-C2H2_15"/>
    <property type="match status" value="1"/>
</dbReference>
<dbReference type="FunFam" id="3.30.160.60:FF:000031">
    <property type="entry name" value="GLI family zinc finger 3"/>
    <property type="match status" value="1"/>
</dbReference>
<feature type="non-terminal residue" evidence="12">
    <location>
        <position position="610"/>
    </location>
</feature>
<dbReference type="SMART" id="SM00355">
    <property type="entry name" value="ZnF_C2H2"/>
    <property type="match status" value="5"/>
</dbReference>
<dbReference type="PANTHER" id="PTHR45718">
    <property type="entry name" value="TRANSCRIPTIONAL ACTIVATOR CUBITUS INTERRUPTUS"/>
    <property type="match status" value="1"/>
</dbReference>
<gene>
    <name evidence="12" type="ORF">CLUMA_CG002368</name>
</gene>
<feature type="region of interest" description="Disordered" evidence="10">
    <location>
        <begin position="477"/>
        <end position="515"/>
    </location>
</feature>
<organism evidence="12 13">
    <name type="scientific">Clunio marinus</name>
    <dbReference type="NCBI Taxonomy" id="568069"/>
    <lineage>
        <taxon>Eukaryota</taxon>
        <taxon>Metazoa</taxon>
        <taxon>Ecdysozoa</taxon>
        <taxon>Arthropoda</taxon>
        <taxon>Hexapoda</taxon>
        <taxon>Insecta</taxon>
        <taxon>Pterygota</taxon>
        <taxon>Neoptera</taxon>
        <taxon>Endopterygota</taxon>
        <taxon>Diptera</taxon>
        <taxon>Nematocera</taxon>
        <taxon>Chironomoidea</taxon>
        <taxon>Chironomidae</taxon>
        <taxon>Clunio</taxon>
    </lineage>
</organism>
<dbReference type="PANTHER" id="PTHR45718:SF7">
    <property type="entry name" value="C2H2-TYPE DOMAIN-CONTAINING PROTEIN"/>
    <property type="match status" value="1"/>
</dbReference>
<evidence type="ECO:0000256" key="10">
    <source>
        <dbReference type="SAM" id="MobiDB-lite"/>
    </source>
</evidence>
<evidence type="ECO:0000256" key="1">
    <source>
        <dbReference type="ARBA" id="ARBA00004123"/>
    </source>
</evidence>
<dbReference type="InterPro" id="IPR036236">
    <property type="entry name" value="Znf_C2H2_sf"/>
</dbReference>
<keyword evidence="4" id="KW-0677">Repeat</keyword>
<dbReference type="STRING" id="568069.A0A1J1HL90"/>
<dbReference type="PROSITE" id="PS00028">
    <property type="entry name" value="ZINC_FINGER_C2H2_1"/>
    <property type="match status" value="4"/>
</dbReference>
<dbReference type="GO" id="GO:0140297">
    <property type="term" value="F:DNA-binding transcription factor binding"/>
    <property type="evidence" value="ECO:0007669"/>
    <property type="project" value="UniProtKB-ARBA"/>
</dbReference>
<dbReference type="InterPro" id="IPR013087">
    <property type="entry name" value="Znf_C2H2_type"/>
</dbReference>
<sequence length="610" mass="69598">MDFHCMQSMDQVVALKSDFISYNCNSGNDLVSGILTPTTPSTKVVTADNPFYIPPPFQPFSYSQSPNGYCQVSPIEFSPSNKPSAFENNYSAVNDDGNNYNNYVYSNVSDTPNSLFELGKDANQFNYDGNYFKFDPDTVEKFKPQTHILDLDTDYINYNEENCNSKNQSPCSSPSMDPWISSQEEKTQNVESNQQFIQLQTLPSINQAFSTHFSAIECTIPSTENVNSSTNISFEQNILDSFDETFFEEFSINEKNDSNTRTNVVEIFDAYISLENYNSVELNEKPNREFKAIWNDEKVLNASVNDVEKIQNVIEMPIKSQASQKTVNEEDGNESQLICFWKGCNQEFDSQASLVLHIEKIHVCSTKGDQYTCFWTECPRQYRPFNARYKLLIHMRVHSGEKPNKCPFSGCTKAFSRLENLKIHQRSHTGERPYVCQFVSCTKAFSNSSDRAKHQRTHYESRPYACQLPGCEKRYTDPSSLRKHVKNHDVKDRRKSHKESSGNKTQIGVKKNRRRFSESSVVSVTSCEPVTPSTPLTPITNSSKFDFDDVFDDPQPQSYCEKDSSNVMDFDEMSLIKLMDHSSIKGDNVVNCLENIGNGFKLADNNYDNL</sequence>
<feature type="domain" description="C2H2-type" evidence="11">
    <location>
        <begin position="404"/>
        <end position="433"/>
    </location>
</feature>
<evidence type="ECO:0000256" key="8">
    <source>
        <dbReference type="ARBA" id="ARBA00023242"/>
    </source>
</evidence>
<dbReference type="GO" id="GO:0008270">
    <property type="term" value="F:zinc ion binding"/>
    <property type="evidence" value="ECO:0007669"/>
    <property type="project" value="UniProtKB-KW"/>
</dbReference>
<dbReference type="InterPro" id="IPR056436">
    <property type="entry name" value="Znf-C2H2_ZIC1-5/GLI1-3-like"/>
</dbReference>
<keyword evidence="3" id="KW-0479">Metal-binding</keyword>
<feature type="domain" description="C2H2-type" evidence="11">
    <location>
        <begin position="376"/>
        <end position="403"/>
    </location>
</feature>
<dbReference type="Pfam" id="PF00096">
    <property type="entry name" value="zf-C2H2"/>
    <property type="match status" value="3"/>
</dbReference>
<evidence type="ECO:0000256" key="7">
    <source>
        <dbReference type="ARBA" id="ARBA00023125"/>
    </source>
</evidence>
<evidence type="ECO:0000256" key="9">
    <source>
        <dbReference type="PROSITE-ProRule" id="PRU00042"/>
    </source>
</evidence>
<dbReference type="GO" id="GO:0000978">
    <property type="term" value="F:RNA polymerase II cis-regulatory region sequence-specific DNA binding"/>
    <property type="evidence" value="ECO:0007669"/>
    <property type="project" value="TreeGrafter"/>
</dbReference>
<evidence type="ECO:0000256" key="2">
    <source>
        <dbReference type="ARBA" id="ARBA00010831"/>
    </source>
</evidence>
<keyword evidence="13" id="KW-1185">Reference proteome</keyword>
<dbReference type="PROSITE" id="PS50157">
    <property type="entry name" value="ZINC_FINGER_C2H2_2"/>
    <property type="match status" value="4"/>
</dbReference>
<keyword evidence="8" id="KW-0539">Nucleus</keyword>